<reference evidence="2 3" key="1">
    <citation type="submission" date="2015-08" db="EMBL/GenBank/DDBJ databases">
        <authorList>
            <person name="Babu N.S."/>
            <person name="Beckwith C.J."/>
            <person name="Beseler K.G."/>
            <person name="Brison A."/>
            <person name="Carone J.V."/>
            <person name="Caskin T.P."/>
            <person name="Diamond M."/>
            <person name="Durham M.E."/>
            <person name="Foxe J.M."/>
            <person name="Go M."/>
            <person name="Henderson B.A."/>
            <person name="Jones I.B."/>
            <person name="McGettigan J.A."/>
            <person name="Micheletti S.J."/>
            <person name="Nasrallah M.E."/>
            <person name="Ortiz D."/>
            <person name="Piller C.R."/>
            <person name="Privatt S.R."/>
            <person name="Schneider S.L."/>
            <person name="Sharp S."/>
            <person name="Smith T.C."/>
            <person name="Stanton J.D."/>
            <person name="Ullery H.E."/>
            <person name="Wilson R.J."/>
            <person name="Serrano M.G."/>
            <person name="Buck G."/>
            <person name="Lee V."/>
            <person name="Wang Y."/>
            <person name="Carvalho R."/>
            <person name="Voegtly L."/>
            <person name="Shi R."/>
            <person name="Duckworth R."/>
            <person name="Johnson A."/>
            <person name="Loviza R."/>
            <person name="Walstead R."/>
            <person name="Shah Z."/>
            <person name="Kiflezghi M."/>
            <person name="Wade K."/>
            <person name="Ball S.L."/>
            <person name="Bradley K.W."/>
            <person name="Asai D.J."/>
            <person name="Bowman C.A."/>
            <person name="Russell D.A."/>
            <person name="Pope W.H."/>
            <person name="Jacobs-Sera D."/>
            <person name="Hendrix R.W."/>
            <person name="Hatfull G.F."/>
        </authorList>
    </citation>
    <scope>NUCLEOTIDE SEQUENCE [LARGE SCALE GENOMIC DNA]</scope>
    <source>
        <strain evidence="2 3">DSM 27648</strain>
    </source>
</reference>
<dbReference type="Proteomes" id="UP000064967">
    <property type="component" value="Chromosome"/>
</dbReference>
<evidence type="ECO:0000256" key="1">
    <source>
        <dbReference type="SAM" id="MobiDB-lite"/>
    </source>
</evidence>
<sequence>MAKGSVRANLHNTRTQINNAATSAQARAFKARQIAKHKRDLEERKLRAMRDAAKETKTAAPTTTEVPASDASEPSEPKD</sequence>
<feature type="compositionally biased region" description="Low complexity" evidence="1">
    <location>
        <begin position="58"/>
        <end position="68"/>
    </location>
</feature>
<dbReference type="KEGG" id="llu:AKJ09_00334"/>
<dbReference type="EMBL" id="CP012333">
    <property type="protein sequence ID" value="AKU93670.1"/>
    <property type="molecule type" value="Genomic_DNA"/>
</dbReference>
<evidence type="ECO:0000313" key="2">
    <source>
        <dbReference type="EMBL" id="AKU93670.1"/>
    </source>
</evidence>
<dbReference type="STRING" id="1391654.AKJ09_00334"/>
<name>A0A0K1PJG9_9BACT</name>
<feature type="region of interest" description="Disordered" evidence="1">
    <location>
        <begin position="50"/>
        <end position="79"/>
    </location>
</feature>
<protein>
    <submittedName>
        <fullName evidence="2">Uncharacterized protein</fullName>
    </submittedName>
</protein>
<dbReference type="RefSeq" id="WP_146645389.1">
    <property type="nucleotide sequence ID" value="NZ_CP012333.1"/>
</dbReference>
<accession>A0A0K1PJG9</accession>
<proteinExistence type="predicted"/>
<keyword evidence="3" id="KW-1185">Reference proteome</keyword>
<gene>
    <name evidence="2" type="ORF">AKJ09_00334</name>
</gene>
<organism evidence="2 3">
    <name type="scientific">Labilithrix luteola</name>
    <dbReference type="NCBI Taxonomy" id="1391654"/>
    <lineage>
        <taxon>Bacteria</taxon>
        <taxon>Pseudomonadati</taxon>
        <taxon>Myxococcota</taxon>
        <taxon>Polyangia</taxon>
        <taxon>Polyangiales</taxon>
        <taxon>Labilitrichaceae</taxon>
        <taxon>Labilithrix</taxon>
    </lineage>
</organism>
<dbReference type="AlphaFoldDB" id="A0A0K1PJG9"/>
<evidence type="ECO:0000313" key="3">
    <source>
        <dbReference type="Proteomes" id="UP000064967"/>
    </source>
</evidence>